<protein>
    <submittedName>
        <fullName evidence="2">Uncharacterized protein</fullName>
    </submittedName>
</protein>
<gene>
    <name evidence="2" type="ORF">PENSOL_c047G10487</name>
</gene>
<reference evidence="3" key="1">
    <citation type="journal article" date="2017" name="Nat. Microbiol.">
        <title>Global analysis of biosynthetic gene clusters reveals vast potential of secondary metabolite production in Penicillium species.</title>
        <authorList>
            <person name="Nielsen J.C."/>
            <person name="Grijseels S."/>
            <person name="Prigent S."/>
            <person name="Ji B."/>
            <person name="Dainat J."/>
            <person name="Nielsen K.F."/>
            <person name="Frisvad J.C."/>
            <person name="Workman M."/>
            <person name="Nielsen J."/>
        </authorList>
    </citation>
    <scope>NUCLEOTIDE SEQUENCE [LARGE SCALE GENOMIC DNA]</scope>
    <source>
        <strain evidence="3">IBT 29525</strain>
    </source>
</reference>
<organism evidence="2 3">
    <name type="scientific">Penicillium solitum</name>
    <dbReference type="NCBI Taxonomy" id="60172"/>
    <lineage>
        <taxon>Eukaryota</taxon>
        <taxon>Fungi</taxon>
        <taxon>Dikarya</taxon>
        <taxon>Ascomycota</taxon>
        <taxon>Pezizomycotina</taxon>
        <taxon>Eurotiomycetes</taxon>
        <taxon>Eurotiomycetidae</taxon>
        <taxon>Eurotiales</taxon>
        <taxon>Aspergillaceae</taxon>
        <taxon>Penicillium</taxon>
    </lineage>
</organism>
<keyword evidence="1" id="KW-0732">Signal</keyword>
<feature type="signal peptide" evidence="1">
    <location>
        <begin position="1"/>
        <end position="18"/>
    </location>
</feature>
<sequence length="60" mass="6442">MKFFTLIAIAALPALTIAAALSNEEPQCVRNGEVCQSNSDCCDDNCTIIQDGYGQCDKVE</sequence>
<comment type="caution">
    <text evidence="2">The sequence shown here is derived from an EMBL/GenBank/DDBJ whole genome shotgun (WGS) entry which is preliminary data.</text>
</comment>
<evidence type="ECO:0000313" key="3">
    <source>
        <dbReference type="Proteomes" id="UP000191612"/>
    </source>
</evidence>
<evidence type="ECO:0000256" key="1">
    <source>
        <dbReference type="SAM" id="SignalP"/>
    </source>
</evidence>
<dbReference type="EMBL" id="MDYO01000047">
    <property type="protein sequence ID" value="OQD91857.1"/>
    <property type="molecule type" value="Genomic_DNA"/>
</dbReference>
<name>A0A1V6QS78_9EURO</name>
<proteinExistence type="predicted"/>
<dbReference type="Proteomes" id="UP000191612">
    <property type="component" value="Unassembled WGS sequence"/>
</dbReference>
<evidence type="ECO:0000313" key="2">
    <source>
        <dbReference type="EMBL" id="OQD91857.1"/>
    </source>
</evidence>
<accession>A0A1V6QS78</accession>
<keyword evidence="3" id="KW-1185">Reference proteome</keyword>
<dbReference type="AlphaFoldDB" id="A0A1V6QS78"/>
<feature type="chain" id="PRO_5012935268" evidence="1">
    <location>
        <begin position="19"/>
        <end position="60"/>
    </location>
</feature>